<keyword evidence="3" id="KW-1185">Reference proteome</keyword>
<dbReference type="STRING" id="436010.A0A166CY86"/>
<proteinExistence type="predicted"/>
<dbReference type="Proteomes" id="UP000076532">
    <property type="component" value="Unassembled WGS sequence"/>
</dbReference>
<dbReference type="OrthoDB" id="7691805at2759"/>
<dbReference type="AlphaFoldDB" id="A0A166CY86"/>
<evidence type="ECO:0000313" key="3">
    <source>
        <dbReference type="Proteomes" id="UP000076532"/>
    </source>
</evidence>
<evidence type="ECO:0000313" key="2">
    <source>
        <dbReference type="EMBL" id="KZP14123.1"/>
    </source>
</evidence>
<feature type="domain" description="GAG-pre-integrase" evidence="1">
    <location>
        <begin position="120"/>
        <end position="167"/>
    </location>
</feature>
<accession>A0A166CY86</accession>
<sequence>MSTFAGLPHYAQLTETNYADWSVNTKALLQSQKLWRLVNGTQTKPSSESINGKSSRQLAFSEVLHVPDLGNNLFSILTLTERKGFVAHIEKGSIAFITSNKVTYLSGSVEPVPEYAHIASTLPMDYDLWHRRLGHLNLASLKQMYTQNRATGLAINSSANHDPICEPLH</sequence>
<dbReference type="Pfam" id="PF13976">
    <property type="entry name" value="gag_pre-integrs"/>
    <property type="match status" value="1"/>
</dbReference>
<evidence type="ECO:0000259" key="1">
    <source>
        <dbReference type="Pfam" id="PF13976"/>
    </source>
</evidence>
<dbReference type="EMBL" id="KV417622">
    <property type="protein sequence ID" value="KZP14123.1"/>
    <property type="molecule type" value="Genomic_DNA"/>
</dbReference>
<reference evidence="2 3" key="1">
    <citation type="journal article" date="2016" name="Mol. Biol. Evol.">
        <title>Comparative Genomics of Early-Diverging Mushroom-Forming Fungi Provides Insights into the Origins of Lignocellulose Decay Capabilities.</title>
        <authorList>
            <person name="Nagy L.G."/>
            <person name="Riley R."/>
            <person name="Tritt A."/>
            <person name="Adam C."/>
            <person name="Daum C."/>
            <person name="Floudas D."/>
            <person name="Sun H."/>
            <person name="Yadav J.S."/>
            <person name="Pangilinan J."/>
            <person name="Larsson K.H."/>
            <person name="Matsuura K."/>
            <person name="Barry K."/>
            <person name="Labutti K."/>
            <person name="Kuo R."/>
            <person name="Ohm R.A."/>
            <person name="Bhattacharya S.S."/>
            <person name="Shirouzu T."/>
            <person name="Yoshinaga Y."/>
            <person name="Martin F.M."/>
            <person name="Grigoriev I.V."/>
            <person name="Hibbett D.S."/>
        </authorList>
    </citation>
    <scope>NUCLEOTIDE SEQUENCE [LARGE SCALE GENOMIC DNA]</scope>
    <source>
        <strain evidence="2 3">CBS 109695</strain>
    </source>
</reference>
<protein>
    <recommendedName>
        <fullName evidence="1">GAG-pre-integrase domain-containing protein</fullName>
    </recommendedName>
</protein>
<name>A0A166CY86_9AGAM</name>
<gene>
    <name evidence="2" type="ORF">FIBSPDRAFT_959964</name>
</gene>
<dbReference type="InterPro" id="IPR025724">
    <property type="entry name" value="GAG-pre-integrase_dom"/>
</dbReference>
<organism evidence="2 3">
    <name type="scientific">Athelia psychrophila</name>
    <dbReference type="NCBI Taxonomy" id="1759441"/>
    <lineage>
        <taxon>Eukaryota</taxon>
        <taxon>Fungi</taxon>
        <taxon>Dikarya</taxon>
        <taxon>Basidiomycota</taxon>
        <taxon>Agaricomycotina</taxon>
        <taxon>Agaricomycetes</taxon>
        <taxon>Agaricomycetidae</taxon>
        <taxon>Atheliales</taxon>
        <taxon>Atheliaceae</taxon>
        <taxon>Athelia</taxon>
    </lineage>
</organism>